<accession>A0ABT1IJY7</accession>
<dbReference type="PROSITE" id="PS01081">
    <property type="entry name" value="HTH_TETR_1"/>
    <property type="match status" value="1"/>
</dbReference>
<dbReference type="SUPFAM" id="SSF46689">
    <property type="entry name" value="Homeodomain-like"/>
    <property type="match status" value="1"/>
</dbReference>
<dbReference type="Gene3D" id="1.10.357.10">
    <property type="entry name" value="Tetracycline Repressor, domain 2"/>
    <property type="match status" value="1"/>
</dbReference>
<dbReference type="EMBL" id="JAMTCO010000014">
    <property type="protein sequence ID" value="MCP2272970.1"/>
    <property type="molecule type" value="Genomic_DNA"/>
</dbReference>
<evidence type="ECO:0000256" key="1">
    <source>
        <dbReference type="ARBA" id="ARBA00023125"/>
    </source>
</evidence>
<organism evidence="4 5">
    <name type="scientific">Actinokineospora diospyrosa</name>
    <dbReference type="NCBI Taxonomy" id="103728"/>
    <lineage>
        <taxon>Bacteria</taxon>
        <taxon>Bacillati</taxon>
        <taxon>Actinomycetota</taxon>
        <taxon>Actinomycetes</taxon>
        <taxon>Pseudonocardiales</taxon>
        <taxon>Pseudonocardiaceae</taxon>
        <taxon>Actinokineospora</taxon>
    </lineage>
</organism>
<dbReference type="InterPro" id="IPR009057">
    <property type="entry name" value="Homeodomain-like_sf"/>
</dbReference>
<evidence type="ECO:0000313" key="5">
    <source>
        <dbReference type="Proteomes" id="UP001205185"/>
    </source>
</evidence>
<protein>
    <submittedName>
        <fullName evidence="4">Transcriptional regulator, TetR family</fullName>
    </submittedName>
</protein>
<proteinExistence type="predicted"/>
<dbReference type="Gene3D" id="1.10.10.60">
    <property type="entry name" value="Homeodomain-like"/>
    <property type="match status" value="1"/>
</dbReference>
<dbReference type="InterPro" id="IPR001647">
    <property type="entry name" value="HTH_TetR"/>
</dbReference>
<dbReference type="PRINTS" id="PR00455">
    <property type="entry name" value="HTHTETR"/>
</dbReference>
<dbReference type="InterPro" id="IPR050109">
    <property type="entry name" value="HTH-type_TetR-like_transc_reg"/>
</dbReference>
<comment type="caution">
    <text evidence="4">The sequence shown here is derived from an EMBL/GenBank/DDBJ whole genome shotgun (WGS) entry which is preliminary data.</text>
</comment>
<dbReference type="InterPro" id="IPR041678">
    <property type="entry name" value="TetR_C_16"/>
</dbReference>
<dbReference type="Pfam" id="PF00440">
    <property type="entry name" value="TetR_N"/>
    <property type="match status" value="1"/>
</dbReference>
<dbReference type="PANTHER" id="PTHR30055:SF235">
    <property type="entry name" value="TRANSCRIPTIONAL REGULATORY PROTEIN"/>
    <property type="match status" value="1"/>
</dbReference>
<sequence>MTRSGRRPGPTETRAHILAAARAQFAAHGYRGATIRAIATDAGVNPALVHHFFGSKEKVFAAALDLPLNPDLVVTTLLAGPRDEIPERLVRLFLTLWSAPESSKSLHALIRSISTSEAAAAMLRQFLERAMLAKVTEALGIPRLRATAIASHLVGLALVRYIIKVEPLASATDDEVVALLTPVLRLYLTKD</sequence>
<feature type="DNA-binding region" description="H-T-H motif" evidence="2">
    <location>
        <begin position="34"/>
        <end position="53"/>
    </location>
</feature>
<dbReference type="PANTHER" id="PTHR30055">
    <property type="entry name" value="HTH-TYPE TRANSCRIPTIONAL REGULATOR RUTR"/>
    <property type="match status" value="1"/>
</dbReference>
<dbReference type="SUPFAM" id="SSF48498">
    <property type="entry name" value="Tetracyclin repressor-like, C-terminal domain"/>
    <property type="match status" value="1"/>
</dbReference>
<keyword evidence="1 2" id="KW-0238">DNA-binding</keyword>
<gene>
    <name evidence="4" type="ORF">LV75_005496</name>
</gene>
<dbReference type="PROSITE" id="PS50977">
    <property type="entry name" value="HTH_TETR_2"/>
    <property type="match status" value="1"/>
</dbReference>
<evidence type="ECO:0000259" key="3">
    <source>
        <dbReference type="PROSITE" id="PS50977"/>
    </source>
</evidence>
<dbReference type="InterPro" id="IPR036271">
    <property type="entry name" value="Tet_transcr_reg_TetR-rel_C_sf"/>
</dbReference>
<keyword evidence="5" id="KW-1185">Reference proteome</keyword>
<dbReference type="RefSeq" id="WP_253889897.1">
    <property type="nucleotide sequence ID" value="NZ_BAAAVB010000007.1"/>
</dbReference>
<evidence type="ECO:0000256" key="2">
    <source>
        <dbReference type="PROSITE-ProRule" id="PRU00335"/>
    </source>
</evidence>
<name>A0ABT1IJY7_9PSEU</name>
<dbReference type="Pfam" id="PF17920">
    <property type="entry name" value="TetR_C_16"/>
    <property type="match status" value="1"/>
</dbReference>
<feature type="domain" description="HTH tetR-type" evidence="3">
    <location>
        <begin position="11"/>
        <end position="71"/>
    </location>
</feature>
<evidence type="ECO:0000313" key="4">
    <source>
        <dbReference type="EMBL" id="MCP2272970.1"/>
    </source>
</evidence>
<dbReference type="InterPro" id="IPR023772">
    <property type="entry name" value="DNA-bd_HTH_TetR-type_CS"/>
</dbReference>
<reference evidence="4 5" key="1">
    <citation type="submission" date="2022-06" db="EMBL/GenBank/DDBJ databases">
        <title>Genomic Encyclopedia of Archaeal and Bacterial Type Strains, Phase II (KMG-II): from individual species to whole genera.</title>
        <authorList>
            <person name="Goeker M."/>
        </authorList>
    </citation>
    <scope>NUCLEOTIDE SEQUENCE [LARGE SCALE GENOMIC DNA]</scope>
    <source>
        <strain evidence="4 5">DSM 44255</strain>
    </source>
</reference>
<dbReference type="Proteomes" id="UP001205185">
    <property type="component" value="Unassembled WGS sequence"/>
</dbReference>